<comment type="caution">
    <text evidence="1">The sequence shown here is derived from an EMBL/GenBank/DDBJ whole genome shotgun (WGS) entry which is preliminary data.</text>
</comment>
<gene>
    <name evidence="1" type="ORF">CEY11_17205</name>
</gene>
<accession>A0A225M8F6</accession>
<sequence length="315" mass="35156">MNPKTHGVARFGSFYAGGRQIRISGQPVRTISFTQTAPYEYDPNGLFHIEQAYVQYFIPAEPRCALPLAMLHGGGMCGTMWEHTPDGRDGWAQAFVAQGFPVYIIDNVERGRAGWAPFPGVWPDAPIVRSAEEAWSLFRFGAAGDFQARRPFEGQRFPAEHLDTFIQTAVPRWLSNNDTAADTLCAALERIGPCLLMTHSHGGEVAFRAAARRPDLVRGMVAIEPSGFCRPGEVPALGASACLFVYGDYLDATPTWQMLTRRGIEFRDSLLRAGIEADWWELPRMGIRGNSHMLMMDDNSDELAQRVGEWLLQRY</sequence>
<organism evidence="1 2">
    <name type="scientific">Candidimonas nitroreducens</name>
    <dbReference type="NCBI Taxonomy" id="683354"/>
    <lineage>
        <taxon>Bacteria</taxon>
        <taxon>Pseudomonadati</taxon>
        <taxon>Pseudomonadota</taxon>
        <taxon>Betaproteobacteria</taxon>
        <taxon>Burkholderiales</taxon>
        <taxon>Alcaligenaceae</taxon>
        <taxon>Candidimonas</taxon>
    </lineage>
</organism>
<dbReference type="PANTHER" id="PTHR43194:SF5">
    <property type="entry name" value="PIMELOYL-[ACYL-CARRIER PROTEIN] METHYL ESTER ESTERASE"/>
    <property type="match status" value="1"/>
</dbReference>
<dbReference type="AlphaFoldDB" id="A0A225M8F6"/>
<dbReference type="OrthoDB" id="7820973at2"/>
<dbReference type="RefSeq" id="WP_088604629.1">
    <property type="nucleotide sequence ID" value="NZ_NJIH01000009.1"/>
</dbReference>
<proteinExistence type="predicted"/>
<dbReference type="EMBL" id="NJIH01000009">
    <property type="protein sequence ID" value="OWT57624.1"/>
    <property type="molecule type" value="Genomic_DNA"/>
</dbReference>
<evidence type="ECO:0000313" key="2">
    <source>
        <dbReference type="Proteomes" id="UP000214603"/>
    </source>
</evidence>
<dbReference type="Gene3D" id="3.40.50.1820">
    <property type="entry name" value="alpha/beta hydrolase"/>
    <property type="match status" value="1"/>
</dbReference>
<evidence type="ECO:0000313" key="1">
    <source>
        <dbReference type="EMBL" id="OWT57624.1"/>
    </source>
</evidence>
<dbReference type="PANTHER" id="PTHR43194">
    <property type="entry name" value="HYDROLASE ALPHA/BETA FOLD FAMILY"/>
    <property type="match status" value="1"/>
</dbReference>
<evidence type="ECO:0008006" key="3">
    <source>
        <dbReference type="Google" id="ProtNLM"/>
    </source>
</evidence>
<protein>
    <recommendedName>
        <fullName evidence="3">AB hydrolase-1 domain-containing protein</fullName>
    </recommendedName>
</protein>
<name>A0A225M8F6_9BURK</name>
<dbReference type="CDD" id="cd12808">
    <property type="entry name" value="Esterase_713_like-1"/>
    <property type="match status" value="1"/>
</dbReference>
<reference evidence="2" key="1">
    <citation type="submission" date="2017-06" db="EMBL/GenBank/DDBJ databases">
        <title>Herbaspirillum phytohormonus sp. nov., isolated from the root nodule of Robinia pseudoacacia in lead-zinc mine.</title>
        <authorList>
            <person name="Fan M."/>
            <person name="Lin Y."/>
        </authorList>
    </citation>
    <scope>NUCLEOTIDE SEQUENCE [LARGE SCALE GENOMIC DNA]</scope>
    <source>
        <strain evidence="2">SC-089</strain>
    </source>
</reference>
<dbReference type="SUPFAM" id="SSF53474">
    <property type="entry name" value="alpha/beta-Hydrolases"/>
    <property type="match status" value="1"/>
</dbReference>
<dbReference type="Proteomes" id="UP000214603">
    <property type="component" value="Unassembled WGS sequence"/>
</dbReference>
<keyword evidence="2" id="KW-1185">Reference proteome</keyword>
<dbReference type="InterPro" id="IPR050228">
    <property type="entry name" value="Carboxylesterase_BioH"/>
</dbReference>
<dbReference type="InterPro" id="IPR029058">
    <property type="entry name" value="AB_hydrolase_fold"/>
</dbReference>